<name>A0A2N8TXJ3_9ACTN</name>
<dbReference type="SUPFAM" id="SSF52540">
    <property type="entry name" value="P-loop containing nucleoside triphosphate hydrolases"/>
    <property type="match status" value="1"/>
</dbReference>
<dbReference type="GO" id="GO:0015421">
    <property type="term" value="F:ABC-type oligopeptide transporter activity"/>
    <property type="evidence" value="ECO:0007669"/>
    <property type="project" value="TreeGrafter"/>
</dbReference>
<reference evidence="1 2" key="1">
    <citation type="submission" date="2018-01" db="EMBL/GenBank/DDBJ databases">
        <title>Draft genome sequence of Streptomyces sp. 13K301.</title>
        <authorList>
            <person name="Sahin N."/>
            <person name="Saygin H."/>
            <person name="Ay H."/>
        </authorList>
    </citation>
    <scope>NUCLEOTIDE SEQUENCE [LARGE SCALE GENOMIC DNA]</scope>
    <source>
        <strain evidence="1 2">13K301</strain>
    </source>
</reference>
<gene>
    <name evidence="1" type="ORF">C1J00_02260</name>
</gene>
<dbReference type="InterPro" id="IPR027417">
    <property type="entry name" value="P-loop_NTPase"/>
</dbReference>
<organism evidence="1 2">
    <name type="scientific">Streptomyces cahuitamycinicus</name>
    <dbReference type="NCBI Taxonomy" id="2070367"/>
    <lineage>
        <taxon>Bacteria</taxon>
        <taxon>Bacillati</taxon>
        <taxon>Actinomycetota</taxon>
        <taxon>Actinomycetes</taxon>
        <taxon>Kitasatosporales</taxon>
        <taxon>Streptomycetaceae</taxon>
        <taxon>Streptomyces</taxon>
    </lineage>
</organism>
<proteinExistence type="predicted"/>
<comment type="caution">
    <text evidence="1">The sequence shown here is derived from an EMBL/GenBank/DDBJ whole genome shotgun (WGS) entry which is preliminary data.</text>
</comment>
<dbReference type="PANTHER" id="PTHR43394">
    <property type="entry name" value="ATP-DEPENDENT PERMEASE MDL1, MITOCHONDRIAL"/>
    <property type="match status" value="1"/>
</dbReference>
<protein>
    <submittedName>
        <fullName evidence="1">Uncharacterized protein</fullName>
    </submittedName>
</protein>
<dbReference type="PANTHER" id="PTHR43394:SF1">
    <property type="entry name" value="ATP-BINDING CASSETTE SUB-FAMILY B MEMBER 10, MITOCHONDRIAL"/>
    <property type="match status" value="1"/>
</dbReference>
<accession>A0A2N8TXJ3</accession>
<keyword evidence="2" id="KW-1185">Reference proteome</keyword>
<dbReference type="AlphaFoldDB" id="A0A2N8TXJ3"/>
<dbReference type="InterPro" id="IPR039421">
    <property type="entry name" value="Type_1_exporter"/>
</dbReference>
<dbReference type="EMBL" id="POUC01000008">
    <property type="protein sequence ID" value="PNG23734.1"/>
    <property type="molecule type" value="Genomic_DNA"/>
</dbReference>
<evidence type="ECO:0000313" key="1">
    <source>
        <dbReference type="EMBL" id="PNG23734.1"/>
    </source>
</evidence>
<dbReference type="Proteomes" id="UP000235943">
    <property type="component" value="Unassembled WGS sequence"/>
</dbReference>
<evidence type="ECO:0000313" key="2">
    <source>
        <dbReference type="Proteomes" id="UP000235943"/>
    </source>
</evidence>
<sequence>MERARFIAPGGVTVIVSHRFSTVAGADLILVLEKGRLLNIGSHDELLATSTKYSELFSVQQTAYTW</sequence>
<dbReference type="Gene3D" id="3.40.50.300">
    <property type="entry name" value="P-loop containing nucleotide triphosphate hydrolases"/>
    <property type="match status" value="1"/>
</dbReference>